<gene>
    <name evidence="1" type="ORF">CB0940_11955</name>
    <name evidence="2" type="ORF">RHO25_008971</name>
</gene>
<evidence type="ECO:0008006" key="5">
    <source>
        <dbReference type="Google" id="ProtNLM"/>
    </source>
</evidence>
<evidence type="ECO:0000313" key="2">
    <source>
        <dbReference type="EMBL" id="WPB04325.1"/>
    </source>
</evidence>
<dbReference type="EMBL" id="CP134188">
    <property type="protein sequence ID" value="WPB04325.1"/>
    <property type="molecule type" value="Genomic_DNA"/>
</dbReference>
<keyword evidence="4" id="KW-1185">Reference proteome</keyword>
<evidence type="ECO:0000313" key="1">
    <source>
        <dbReference type="EMBL" id="PIB03088.1"/>
    </source>
</evidence>
<accession>A0A2G5IE04</accession>
<evidence type="ECO:0000313" key="3">
    <source>
        <dbReference type="Proteomes" id="UP000230605"/>
    </source>
</evidence>
<dbReference type="PANTHER" id="PTHR40267">
    <property type="entry name" value="BLR3294 PROTEIN"/>
    <property type="match status" value="1"/>
</dbReference>
<dbReference type="PIRSF" id="PIRSF015736">
    <property type="entry name" value="MI"/>
    <property type="match status" value="1"/>
</dbReference>
<dbReference type="InterPro" id="IPR053714">
    <property type="entry name" value="Iso_Racemase_Enz_sf"/>
</dbReference>
<dbReference type="OrthoDB" id="414270at2759"/>
<dbReference type="Proteomes" id="UP000230605">
    <property type="component" value="Chromosome 10"/>
</dbReference>
<reference evidence="2 4" key="2">
    <citation type="submission" date="2023-09" db="EMBL/GenBank/DDBJ databases">
        <title>Complete-Gapless Cercospora beticola genome.</title>
        <authorList>
            <person name="Wyatt N.A."/>
            <person name="Spanner R.E."/>
            <person name="Bolton M.D."/>
        </authorList>
    </citation>
    <scope>NUCLEOTIDE SEQUENCE [LARGE SCALE GENOMIC DNA]</scope>
    <source>
        <strain evidence="2">Cb09-40</strain>
    </source>
</reference>
<protein>
    <recommendedName>
        <fullName evidence="5">Arylmalonate decarboxylase</fullName>
    </recommendedName>
</protein>
<evidence type="ECO:0000313" key="4">
    <source>
        <dbReference type="Proteomes" id="UP001302367"/>
    </source>
</evidence>
<dbReference type="Proteomes" id="UP001302367">
    <property type="component" value="Chromosome 5"/>
</dbReference>
<reference evidence="1 3" key="1">
    <citation type="submission" date="2015-10" db="EMBL/GenBank/DDBJ databases">
        <title>The cercosporin biosynthetic gene cluster was horizontally transferred to several fungal lineages and shown to be expanded in Cercospora beticola based on microsynteny with recipient genomes.</title>
        <authorList>
            <person name="De Jonge R."/>
            <person name="Ebert M.K."/>
            <person name="Suttle J.C."/>
            <person name="Jurick Ii W.M."/>
            <person name="Secor G.A."/>
            <person name="Thomma B.P."/>
            <person name="Van De Peer Y."/>
            <person name="Bolton M.D."/>
        </authorList>
    </citation>
    <scope>NUCLEOTIDE SEQUENCE [LARGE SCALE GENOMIC DNA]</scope>
    <source>
        <strain evidence="1 3">09-40</strain>
    </source>
</reference>
<dbReference type="Gene3D" id="3.40.50.12500">
    <property type="match status" value="1"/>
</dbReference>
<dbReference type="EMBL" id="LKMD01000099">
    <property type="protein sequence ID" value="PIB03088.1"/>
    <property type="molecule type" value="Genomic_DNA"/>
</dbReference>
<name>A0A2G5IE04_CERBT</name>
<proteinExistence type="predicted"/>
<dbReference type="PANTHER" id="PTHR40267:SF1">
    <property type="entry name" value="BLR3294 PROTEIN"/>
    <property type="match status" value="1"/>
</dbReference>
<dbReference type="AlphaFoldDB" id="A0A2G5IE04"/>
<dbReference type="Pfam" id="PF17645">
    <property type="entry name" value="Amdase"/>
    <property type="match status" value="1"/>
</dbReference>
<organism evidence="1 3">
    <name type="scientific">Cercospora beticola</name>
    <name type="common">Sugarbeet leaf spot fungus</name>
    <dbReference type="NCBI Taxonomy" id="122368"/>
    <lineage>
        <taxon>Eukaryota</taxon>
        <taxon>Fungi</taxon>
        <taxon>Dikarya</taxon>
        <taxon>Ascomycota</taxon>
        <taxon>Pezizomycotina</taxon>
        <taxon>Dothideomycetes</taxon>
        <taxon>Dothideomycetidae</taxon>
        <taxon>Mycosphaerellales</taxon>
        <taxon>Mycosphaerellaceae</taxon>
        <taxon>Cercospora</taxon>
    </lineage>
</organism>
<sequence>MAEDRIFKLGVIVPSSNTALEPLTTAIASTIPNISVHFSRFRVTEISLSDNAISQFDDSKIIDAAKLLADAKVDVIGWSGTSAGWLGLDKDRELCQKIEDATGIKATTSCVGMLNVFHEIFAGQEYGENTKARWGLVTPYLDEVQKKVMKTFGDAGYEVVAESHLDRSVNADIVATSEDELDKQMEDVLSKMEDEPIKVVSTFCTNLRAAQRVAFWENRWPGLVVVDTVATVVWDMLRILGIDMKDLRAWGVMFSKAGS</sequence>
<dbReference type="InterPro" id="IPR026286">
    <property type="entry name" value="MaiA/AMDase"/>
</dbReference>